<evidence type="ECO:0000313" key="6">
    <source>
        <dbReference type="EMBL" id="EAR87578.2"/>
    </source>
</evidence>
<keyword evidence="5" id="KW-0999">Mitochondrion inner membrane</keyword>
<feature type="transmembrane region" description="Helical" evidence="5">
    <location>
        <begin position="297"/>
        <end position="317"/>
    </location>
</feature>
<protein>
    <recommendedName>
        <fullName evidence="5">SURF1-like protein</fullName>
    </recommendedName>
</protein>
<dbReference type="PROSITE" id="PS50895">
    <property type="entry name" value="SURF1"/>
    <property type="match status" value="1"/>
</dbReference>
<dbReference type="EMDB" id="EMD-16184"/>
<dbReference type="GeneID" id="7839349"/>
<keyword evidence="7" id="KW-1185">Reference proteome</keyword>
<gene>
    <name evidence="6" type="ORF">TTHERM_00070850</name>
</gene>
<dbReference type="STRING" id="312017.I7LTZ4"/>
<evidence type="ECO:0000256" key="4">
    <source>
        <dbReference type="ARBA" id="ARBA00023136"/>
    </source>
</evidence>
<dbReference type="Proteomes" id="UP000009168">
    <property type="component" value="Unassembled WGS sequence"/>
</dbReference>
<keyword evidence="2 5" id="KW-0812">Transmembrane</keyword>
<dbReference type="KEGG" id="tet:TTHERM_00070850"/>
<dbReference type="OrthoDB" id="10040024at2759"/>
<dbReference type="PANTHER" id="PTHR23427">
    <property type="entry name" value="SURFEIT LOCUS PROTEIN"/>
    <property type="match status" value="1"/>
</dbReference>
<comment type="similarity">
    <text evidence="5">Belongs to the SURF1 family.</text>
</comment>
<comment type="function">
    <text evidence="5">Probably involved in the biogenesis of the COX complex.</text>
</comment>
<dbReference type="GO" id="GO:0005743">
    <property type="term" value="C:mitochondrial inner membrane"/>
    <property type="evidence" value="ECO:0007669"/>
    <property type="project" value="UniProtKB-SubCell"/>
</dbReference>
<evidence type="ECO:0000313" key="7">
    <source>
        <dbReference type="Proteomes" id="UP000009168"/>
    </source>
</evidence>
<sequence length="318" mass="35751">MLQQVFGKSKGGEVTNSHLTPKVLNKAQEAEKLASQIQAQRFSNRLVAFSSQYPRAKLFFAGIGIGTLLYGANQSSKARENKVATETRKERMAKPTIQLTGADSQNPPFTEKNINDWLYKTVSITGRPIHGKGMMIPAKSYGLHGFEYLVPFVTKENEDGSVQEGLILNLGFIPREYAPIWARARVENVEEQTFTCVVTDGKHLSEQGGLFASNKPCENQWEYADLDQLAKHTGFVNQEQVRSCILEHVNTETPNDERDCRHIDICSDYKEDYPYKFTRSGVLQQPGQMYWDLNKSASYYSLLGLGCSVFSALLFLAK</sequence>
<reference evidence="7" key="1">
    <citation type="journal article" date="2006" name="PLoS Biol.">
        <title>Macronuclear genome sequence of the ciliate Tetrahymena thermophila, a model eukaryote.</title>
        <authorList>
            <person name="Eisen J.A."/>
            <person name="Coyne R.S."/>
            <person name="Wu M."/>
            <person name="Wu D."/>
            <person name="Thiagarajan M."/>
            <person name="Wortman J.R."/>
            <person name="Badger J.H."/>
            <person name="Ren Q."/>
            <person name="Amedeo P."/>
            <person name="Jones K.M."/>
            <person name="Tallon L.J."/>
            <person name="Delcher A.L."/>
            <person name="Salzberg S.L."/>
            <person name="Silva J.C."/>
            <person name="Haas B.J."/>
            <person name="Majoros W.H."/>
            <person name="Farzad M."/>
            <person name="Carlton J.M."/>
            <person name="Smith R.K. Jr."/>
            <person name="Garg J."/>
            <person name="Pearlman R.E."/>
            <person name="Karrer K.M."/>
            <person name="Sun L."/>
            <person name="Manning G."/>
            <person name="Elde N.C."/>
            <person name="Turkewitz A.P."/>
            <person name="Asai D.J."/>
            <person name="Wilkes D.E."/>
            <person name="Wang Y."/>
            <person name="Cai H."/>
            <person name="Collins K."/>
            <person name="Stewart B.A."/>
            <person name="Lee S.R."/>
            <person name="Wilamowska K."/>
            <person name="Weinberg Z."/>
            <person name="Ruzzo W.L."/>
            <person name="Wloga D."/>
            <person name="Gaertig J."/>
            <person name="Frankel J."/>
            <person name="Tsao C.-C."/>
            <person name="Gorovsky M.A."/>
            <person name="Keeling P.J."/>
            <person name="Waller R.F."/>
            <person name="Patron N.J."/>
            <person name="Cherry J.M."/>
            <person name="Stover N.A."/>
            <person name="Krieger C.J."/>
            <person name="del Toro C."/>
            <person name="Ryder H.F."/>
            <person name="Williamson S.C."/>
            <person name="Barbeau R.A."/>
            <person name="Hamilton E.P."/>
            <person name="Orias E."/>
        </authorList>
    </citation>
    <scope>NUCLEOTIDE SEQUENCE [LARGE SCALE GENOMIC DNA]</scope>
    <source>
        <strain evidence="7">SB210</strain>
    </source>
</reference>
<reference evidence="11 12" key="3">
    <citation type="journal article" date="2023" name="Nat. Commun.">
        <title>Structures of Tetrahymena thermophila respiratory megacomplexes on the tubular mitochondrial cristae.</title>
        <authorList>
            <person name="Han F."/>
            <person name="Hu Y."/>
            <person name="Wu M."/>
            <person name="He Z."/>
            <person name="Tian H."/>
            <person name="Zhou L."/>
        </authorList>
    </citation>
    <scope>STRUCTURE BY ELECTRON MICROSCOPY (2.96 ANGSTROMS)</scope>
</reference>
<keyword evidence="8 9" id="KW-0002">3D-structure</keyword>
<dbReference type="InParanoid" id="I7LTZ4"/>
<reference evidence="8" key="2">
    <citation type="journal article" date="2022" name="Science">
        <title>Structures of &lt;i&gt;Tetrahymena&lt;/i&gt;'s respiratory chain reveal the diversity of eukaryotic core metabolism.</title>
        <authorList>
            <person name="Zhou L."/>
            <person name="Maldonado M."/>
            <person name="Padavannil A."/>
            <person name="Guo F."/>
            <person name="Letts J.A."/>
        </authorList>
    </citation>
    <scope>STRUCTURE BY ELECTRON MICROSCOPY (3.02 ANGSTROMS)</scope>
</reference>
<dbReference type="PDB" id="7W5Z">
    <property type="method" value="EM"/>
    <property type="resolution" value="3.02 A"/>
    <property type="chains" value="H/h=1-318"/>
</dbReference>
<dbReference type="EMBL" id="GG662853">
    <property type="protein sequence ID" value="EAR87578.2"/>
    <property type="molecule type" value="Genomic_DNA"/>
</dbReference>
<dbReference type="PDB" id="8GYM">
    <property type="method" value="EM"/>
    <property type="resolution" value="2.96 A"/>
    <property type="chains" value="H/h=1-318"/>
</dbReference>
<organism evidence="6 7">
    <name type="scientific">Tetrahymena thermophila (strain SB210)</name>
    <dbReference type="NCBI Taxonomy" id="312017"/>
    <lineage>
        <taxon>Eukaryota</taxon>
        <taxon>Sar</taxon>
        <taxon>Alveolata</taxon>
        <taxon>Ciliophora</taxon>
        <taxon>Intramacronucleata</taxon>
        <taxon>Oligohymenophorea</taxon>
        <taxon>Hymenostomatida</taxon>
        <taxon>Tetrahymenina</taxon>
        <taxon>Tetrahymenidae</taxon>
        <taxon>Tetrahymena</taxon>
    </lineage>
</organism>
<proteinExistence type="evidence at protein level"/>
<dbReference type="AlphaFoldDB" id="I7LTZ4"/>
<dbReference type="PANTHER" id="PTHR23427:SF2">
    <property type="entry name" value="SURFEIT LOCUS PROTEIN 1"/>
    <property type="match status" value="1"/>
</dbReference>
<dbReference type="EMDB" id="EMD-34373"/>
<evidence type="ECO:0000256" key="1">
    <source>
        <dbReference type="ARBA" id="ARBA00004370"/>
    </source>
</evidence>
<comment type="caution">
    <text evidence="5">Lacks conserved residue(s) required for the propagation of feature annotation.</text>
</comment>
<evidence type="ECO:0007829" key="12">
    <source>
        <dbReference type="PDB" id="8GZU"/>
    </source>
</evidence>
<dbReference type="Pfam" id="PF02104">
    <property type="entry name" value="SURF1"/>
    <property type="match status" value="1"/>
</dbReference>
<evidence type="ECO:0000256" key="2">
    <source>
        <dbReference type="ARBA" id="ARBA00022692"/>
    </source>
</evidence>
<dbReference type="PDB" id="8B6H">
    <property type="method" value="EM"/>
    <property type="resolution" value="2.60 A"/>
    <property type="chains" value="DW/Dw=1-318"/>
</dbReference>
<dbReference type="InterPro" id="IPR045214">
    <property type="entry name" value="Surf1/Surf4"/>
</dbReference>
<accession>I7LTZ4</accession>
<evidence type="ECO:0007829" key="9">
    <source>
        <dbReference type="PDB" id="8B6H"/>
    </source>
</evidence>
<dbReference type="EMDB" id="EMD-15867"/>
<comment type="subcellular location">
    <subcellularLocation>
        <location evidence="1">Membrane</location>
    </subcellularLocation>
    <subcellularLocation>
        <location evidence="5">Mitochondrion inner membrane</location>
        <topology evidence="5">Multi-pass membrane protein</topology>
    </subcellularLocation>
</comment>
<dbReference type="PDB" id="8BQS">
    <property type="method" value="EM"/>
    <property type="resolution" value="2.90 A"/>
    <property type="chains" value="DW/Dw=1-318"/>
</dbReference>
<keyword evidence="5" id="KW-0496">Mitochondrion</keyword>
<keyword evidence="3 5" id="KW-1133">Transmembrane helix</keyword>
<dbReference type="OMA" id="MGQFTGF"/>
<dbReference type="EMDB" id="EMD-32325"/>
<evidence type="ECO:0007829" key="10">
    <source>
        <dbReference type="PDB" id="8BQS"/>
    </source>
</evidence>
<dbReference type="HOGENOM" id="CLU_875748_0_0_1"/>
<evidence type="ECO:0000256" key="5">
    <source>
        <dbReference type="RuleBase" id="RU363076"/>
    </source>
</evidence>
<dbReference type="eggNOG" id="ENOG502SPKG">
    <property type="taxonomic scope" value="Eukaryota"/>
</dbReference>
<name>I7LTZ4_TETTS</name>
<dbReference type="PDB" id="8GZU">
    <property type="method" value="EM"/>
    <property type="resolution" value="4.18 A"/>
    <property type="chains" value="07/62/H/h=1-318"/>
</dbReference>
<dbReference type="EMDB" id="EMD-34403"/>
<dbReference type="RefSeq" id="XP_001007823.2">
    <property type="nucleotide sequence ID" value="XM_001007823.3"/>
</dbReference>
<dbReference type="InterPro" id="IPR002994">
    <property type="entry name" value="Surf1/Shy1"/>
</dbReference>
<evidence type="ECO:0000256" key="3">
    <source>
        <dbReference type="ARBA" id="ARBA00022989"/>
    </source>
</evidence>
<reference evidence="9 10" key="4">
    <citation type="journal article" date="2023" name="Nature">
        <title>Structural basis of mitochondrial membrane bending by the I-II-III&lt;sub&gt;2&lt;/sub&gt;-IV&lt;sub&gt;2&lt;/sub&gt; supercomplex.</title>
        <authorList>
            <person name="Muhleip A."/>
            <person name="Flygaard R.K."/>
            <person name="Baradaran R."/>
            <person name="Haapanen O."/>
            <person name="Gruhl T."/>
            <person name="Tobiasson V."/>
            <person name="Marechal A."/>
            <person name="Sharma V."/>
            <person name="Amunts A."/>
        </authorList>
    </citation>
    <scope>STRUCTURE BY ELECTRON MICROSCOPY (2.60 ANGSTROMS)</scope>
</reference>
<evidence type="ECO:0007829" key="8">
    <source>
        <dbReference type="PDB" id="7W5Z"/>
    </source>
</evidence>
<evidence type="ECO:0007829" key="11">
    <source>
        <dbReference type="PDB" id="8GYM"/>
    </source>
</evidence>
<keyword evidence="4 5" id="KW-0472">Membrane</keyword>